<gene>
    <name evidence="1" type="ORF">O1Q98_03645</name>
</gene>
<evidence type="ECO:0000313" key="1">
    <source>
        <dbReference type="EMBL" id="WFN56408.1"/>
    </source>
</evidence>
<dbReference type="RefSeq" id="WP_125259168.1">
    <property type="nucleotide sequence ID" value="NZ_CP114280.1"/>
</dbReference>
<keyword evidence="2" id="KW-1185">Reference proteome</keyword>
<evidence type="ECO:0000313" key="2">
    <source>
        <dbReference type="Proteomes" id="UP001219630"/>
    </source>
</evidence>
<dbReference type="Proteomes" id="UP001219630">
    <property type="component" value="Chromosome"/>
</dbReference>
<name>A0ABY8G8X6_9GAMM</name>
<organism evidence="1 2">
    <name type="scientific">Dickeya lacustris</name>
    <dbReference type="NCBI Taxonomy" id="2259638"/>
    <lineage>
        <taxon>Bacteria</taxon>
        <taxon>Pseudomonadati</taxon>
        <taxon>Pseudomonadota</taxon>
        <taxon>Gammaproteobacteria</taxon>
        <taxon>Enterobacterales</taxon>
        <taxon>Pectobacteriaceae</taxon>
        <taxon>Dickeya</taxon>
    </lineage>
</organism>
<reference evidence="1 2" key="1">
    <citation type="submission" date="2022-12" db="EMBL/GenBank/DDBJ databases">
        <title>Complete genome sequencing of Dickeya lacustris type strain LMG30899.</title>
        <authorList>
            <person name="Dobhal S."/>
            <person name="Arizala D."/>
            <person name="Arif M."/>
        </authorList>
    </citation>
    <scope>NUCLEOTIDE SEQUENCE [LARGE SCALE GENOMIC DNA]</scope>
    <source>
        <strain evidence="1 2">LMG30899</strain>
    </source>
</reference>
<protein>
    <submittedName>
        <fullName evidence="1">Uncharacterized protein</fullName>
    </submittedName>
</protein>
<dbReference type="EMBL" id="CP114280">
    <property type="protein sequence ID" value="WFN56408.1"/>
    <property type="molecule type" value="Genomic_DNA"/>
</dbReference>
<sequence length="86" mass="9710">MSRFQAGKPEHREISLFLRFSLMENDIFHAVIPWYMAVGSVTTDKRKYPVSSLFFRLSNRAITAMLWAQFGAGVMHPVSGYGPLSG</sequence>
<accession>A0ABY8G8X6</accession>
<proteinExistence type="predicted"/>